<sequence length="288" mass="31838">MMKISDAQACAGQLAATSDSPAADIELLLCHTLECSRTFLFTHRDDPLTAQQQATFERLIQRRIQGEPVAHLTGSRGFWTLDLEVNATTLIPRPDTECLVEKALELLPSQAARVLDLGTGTGAIALALASERPAWSLVAVDRVPEAVALAEKNRQRIGLENVIVSEGSWFEPVAGRFELIVSNPPYIDPDDPHLGQGDVRFEPLSALIAEDHGLADLRYIASEARNYLVDGGWLLFEHGYDQAVKVQQLLADLHYHEIGTAQDYGANDRITWARWTESVKQEKRCDAE</sequence>
<dbReference type="Proteomes" id="UP000198749">
    <property type="component" value="Unassembled WGS sequence"/>
</dbReference>
<dbReference type="InterPro" id="IPR040758">
    <property type="entry name" value="PrmC_N"/>
</dbReference>
<evidence type="ECO:0000313" key="8">
    <source>
        <dbReference type="EMBL" id="SEQ89222.1"/>
    </source>
</evidence>
<dbReference type="Pfam" id="PF05175">
    <property type="entry name" value="MTS"/>
    <property type="match status" value="1"/>
</dbReference>
<dbReference type="GO" id="GO:0102559">
    <property type="term" value="F:peptide chain release factor N(5)-glutamine methyltransferase activity"/>
    <property type="evidence" value="ECO:0007669"/>
    <property type="project" value="UniProtKB-EC"/>
</dbReference>
<dbReference type="GO" id="GO:0003676">
    <property type="term" value="F:nucleic acid binding"/>
    <property type="evidence" value="ECO:0007669"/>
    <property type="project" value="InterPro"/>
</dbReference>
<dbReference type="STRING" id="355243.SAMN03080615_03123"/>
<comment type="catalytic activity">
    <reaction evidence="4 5">
        <text>L-glutaminyl-[peptide chain release factor] + S-adenosyl-L-methionine = N(5)-methyl-L-glutaminyl-[peptide chain release factor] + S-adenosyl-L-homocysteine + H(+)</text>
        <dbReference type="Rhea" id="RHEA:42896"/>
        <dbReference type="Rhea" id="RHEA-COMP:10271"/>
        <dbReference type="Rhea" id="RHEA-COMP:10272"/>
        <dbReference type="ChEBI" id="CHEBI:15378"/>
        <dbReference type="ChEBI" id="CHEBI:30011"/>
        <dbReference type="ChEBI" id="CHEBI:57856"/>
        <dbReference type="ChEBI" id="CHEBI:59789"/>
        <dbReference type="ChEBI" id="CHEBI:61891"/>
        <dbReference type="EC" id="2.1.1.297"/>
    </reaction>
</comment>
<feature type="binding site" evidence="5">
    <location>
        <position position="141"/>
    </location>
    <ligand>
        <name>S-adenosyl-L-methionine</name>
        <dbReference type="ChEBI" id="CHEBI:59789"/>
    </ligand>
</feature>
<evidence type="ECO:0000256" key="1">
    <source>
        <dbReference type="ARBA" id="ARBA00022603"/>
    </source>
</evidence>
<keyword evidence="1 5" id="KW-0489">Methyltransferase</keyword>
<name>A0A1H9JQW1_9GAMM</name>
<proteinExistence type="inferred from homology"/>
<dbReference type="RefSeq" id="WP_338024079.1">
    <property type="nucleotide sequence ID" value="NZ_AP025284.1"/>
</dbReference>
<dbReference type="InterPro" id="IPR029063">
    <property type="entry name" value="SAM-dependent_MTases_sf"/>
</dbReference>
<dbReference type="EMBL" id="FOGB01000010">
    <property type="protein sequence ID" value="SEQ89222.1"/>
    <property type="molecule type" value="Genomic_DNA"/>
</dbReference>
<dbReference type="InterPro" id="IPR002052">
    <property type="entry name" value="DNA_methylase_N6_adenine_CS"/>
</dbReference>
<dbReference type="GO" id="GO:0032259">
    <property type="term" value="P:methylation"/>
    <property type="evidence" value="ECO:0007669"/>
    <property type="project" value="UniProtKB-KW"/>
</dbReference>
<feature type="binding site" evidence="5">
    <location>
        <position position="183"/>
    </location>
    <ligand>
        <name>S-adenosyl-L-methionine</name>
        <dbReference type="ChEBI" id="CHEBI:59789"/>
    </ligand>
</feature>
<evidence type="ECO:0000256" key="5">
    <source>
        <dbReference type="HAMAP-Rule" id="MF_02126"/>
    </source>
</evidence>
<dbReference type="InterPro" id="IPR019874">
    <property type="entry name" value="RF_methyltr_PrmC"/>
</dbReference>
<dbReference type="InterPro" id="IPR007848">
    <property type="entry name" value="Small_mtfrase_dom"/>
</dbReference>
<dbReference type="SUPFAM" id="SSF53335">
    <property type="entry name" value="S-adenosyl-L-methionine-dependent methyltransferases"/>
    <property type="match status" value="1"/>
</dbReference>
<keyword evidence="9" id="KW-1185">Reference proteome</keyword>
<comment type="function">
    <text evidence="5">Methylates the class 1 translation termination release factors RF1/PrfA and RF2/PrfB on the glutamine residue of the universally conserved GGQ motif.</text>
</comment>
<evidence type="ECO:0000256" key="4">
    <source>
        <dbReference type="ARBA" id="ARBA00048391"/>
    </source>
</evidence>
<evidence type="ECO:0000313" key="9">
    <source>
        <dbReference type="Proteomes" id="UP000198749"/>
    </source>
</evidence>
<dbReference type="InterPro" id="IPR050320">
    <property type="entry name" value="N5-glutamine_MTase"/>
</dbReference>
<comment type="similarity">
    <text evidence="5">Belongs to the protein N5-glutamine methyltransferase family. PrmC subfamily.</text>
</comment>
<dbReference type="PANTHER" id="PTHR18895:SF74">
    <property type="entry name" value="MTRF1L RELEASE FACTOR GLUTAMINE METHYLTRANSFERASE"/>
    <property type="match status" value="1"/>
</dbReference>
<gene>
    <name evidence="5" type="primary">prmC</name>
    <name evidence="8" type="ORF">SAMN03080615_03123</name>
</gene>
<dbReference type="FunFam" id="3.40.50.150:FF:000053">
    <property type="entry name" value="Release factor glutamine methyltransferase"/>
    <property type="match status" value="1"/>
</dbReference>
<dbReference type="Gene3D" id="1.10.8.10">
    <property type="entry name" value="DNA helicase RuvA subunit, C-terminal domain"/>
    <property type="match status" value="1"/>
</dbReference>
<evidence type="ECO:0000259" key="7">
    <source>
        <dbReference type="Pfam" id="PF17827"/>
    </source>
</evidence>
<reference evidence="9" key="1">
    <citation type="submission" date="2016-10" db="EMBL/GenBank/DDBJ databases">
        <authorList>
            <person name="Varghese N."/>
            <person name="Submissions S."/>
        </authorList>
    </citation>
    <scope>NUCLEOTIDE SEQUENCE [LARGE SCALE GENOMIC DNA]</scope>
    <source>
        <strain evidence="9">DSM 18887</strain>
    </source>
</reference>
<keyword evidence="2 5" id="KW-0808">Transferase</keyword>
<dbReference type="CDD" id="cd02440">
    <property type="entry name" value="AdoMet_MTases"/>
    <property type="match status" value="1"/>
</dbReference>
<dbReference type="NCBIfam" id="TIGR03534">
    <property type="entry name" value="RF_mod_PrmC"/>
    <property type="match status" value="1"/>
</dbReference>
<feature type="binding site" evidence="5">
    <location>
        <begin position="118"/>
        <end position="122"/>
    </location>
    <ligand>
        <name>S-adenosyl-L-methionine</name>
        <dbReference type="ChEBI" id="CHEBI:59789"/>
    </ligand>
</feature>
<dbReference type="NCBIfam" id="TIGR00536">
    <property type="entry name" value="hemK_fam"/>
    <property type="match status" value="1"/>
</dbReference>
<dbReference type="PANTHER" id="PTHR18895">
    <property type="entry name" value="HEMK METHYLTRANSFERASE"/>
    <property type="match status" value="1"/>
</dbReference>
<dbReference type="PROSITE" id="PS00092">
    <property type="entry name" value="N6_MTASE"/>
    <property type="match status" value="1"/>
</dbReference>
<keyword evidence="3 5" id="KW-0949">S-adenosyl-L-methionine</keyword>
<dbReference type="AlphaFoldDB" id="A0A1H9JQW1"/>
<accession>A0A1H9JQW1</accession>
<evidence type="ECO:0000259" key="6">
    <source>
        <dbReference type="Pfam" id="PF05175"/>
    </source>
</evidence>
<protein>
    <recommendedName>
        <fullName evidence="5">Release factor glutamine methyltransferase</fullName>
        <shortName evidence="5">RF MTase</shortName>
        <ecNumber evidence="5">2.1.1.297</ecNumber>
    </recommendedName>
    <alternativeName>
        <fullName evidence="5">N5-glutamine methyltransferase PrmC</fullName>
    </alternativeName>
    <alternativeName>
        <fullName evidence="5">Protein-(glutamine-N5) MTase PrmC</fullName>
    </alternativeName>
    <alternativeName>
        <fullName evidence="5">Protein-glutamine N-methyltransferase PrmC</fullName>
    </alternativeName>
</protein>
<dbReference type="InterPro" id="IPR004556">
    <property type="entry name" value="HemK-like"/>
</dbReference>
<dbReference type="Gene3D" id="3.40.50.150">
    <property type="entry name" value="Vaccinia Virus protein VP39"/>
    <property type="match status" value="1"/>
</dbReference>
<feature type="domain" description="Release factor glutamine methyltransferase N-terminal" evidence="7">
    <location>
        <begin position="12"/>
        <end position="74"/>
    </location>
</feature>
<dbReference type="Pfam" id="PF17827">
    <property type="entry name" value="PrmC_N"/>
    <property type="match status" value="1"/>
</dbReference>
<feature type="binding site" evidence="5">
    <location>
        <begin position="183"/>
        <end position="186"/>
    </location>
    <ligand>
        <name>substrate</name>
    </ligand>
</feature>
<evidence type="ECO:0000256" key="2">
    <source>
        <dbReference type="ARBA" id="ARBA00022679"/>
    </source>
</evidence>
<evidence type="ECO:0000256" key="3">
    <source>
        <dbReference type="ARBA" id="ARBA00022691"/>
    </source>
</evidence>
<feature type="domain" description="Methyltransferase small" evidence="6">
    <location>
        <begin position="104"/>
        <end position="188"/>
    </location>
</feature>
<dbReference type="HAMAP" id="MF_02126">
    <property type="entry name" value="RF_methyltr_PrmC"/>
    <property type="match status" value="1"/>
</dbReference>
<organism evidence="8 9">
    <name type="scientific">Amphritea atlantica</name>
    <dbReference type="NCBI Taxonomy" id="355243"/>
    <lineage>
        <taxon>Bacteria</taxon>
        <taxon>Pseudomonadati</taxon>
        <taxon>Pseudomonadota</taxon>
        <taxon>Gammaproteobacteria</taxon>
        <taxon>Oceanospirillales</taxon>
        <taxon>Oceanospirillaceae</taxon>
        <taxon>Amphritea</taxon>
    </lineage>
</organism>
<dbReference type="EC" id="2.1.1.297" evidence="5"/>
<feature type="binding site" evidence="5">
    <location>
        <position position="169"/>
    </location>
    <ligand>
        <name>S-adenosyl-L-methionine</name>
        <dbReference type="ChEBI" id="CHEBI:59789"/>
    </ligand>
</feature>